<accession>A0A0F9T182</accession>
<sequence length="259" mass="26122">MSFPNRIYGDYGDEKVAQSTKIGGLPLGTAMELPDGRLFRQAKMSATAGVAGKVYIETAVVAGHGNVSGSGLICPTAVSVGDESIVLTVGGTGAVTLNQYAEGTLNMISGTGSGISYKIKSHAAAGTTVAVTINLEDNDSIAATIAAGTTTAGLRKNLYDEITIRPTGSAQVGPVIGVLPVAASASFYCWLQKTGPASCRVSATAIVIGQPVVASTGEAGMITAQVASTTAVIEEQMPIGIAMNVSAASEHSLVDLTIE</sequence>
<proteinExistence type="predicted"/>
<organism evidence="1">
    <name type="scientific">marine sediment metagenome</name>
    <dbReference type="NCBI Taxonomy" id="412755"/>
    <lineage>
        <taxon>unclassified sequences</taxon>
        <taxon>metagenomes</taxon>
        <taxon>ecological metagenomes</taxon>
    </lineage>
</organism>
<name>A0A0F9T182_9ZZZZ</name>
<reference evidence="1" key="1">
    <citation type="journal article" date="2015" name="Nature">
        <title>Complex archaea that bridge the gap between prokaryotes and eukaryotes.</title>
        <authorList>
            <person name="Spang A."/>
            <person name="Saw J.H."/>
            <person name="Jorgensen S.L."/>
            <person name="Zaremba-Niedzwiedzka K."/>
            <person name="Martijn J."/>
            <person name="Lind A.E."/>
            <person name="van Eijk R."/>
            <person name="Schleper C."/>
            <person name="Guy L."/>
            <person name="Ettema T.J."/>
        </authorList>
    </citation>
    <scope>NUCLEOTIDE SEQUENCE</scope>
</reference>
<dbReference type="AlphaFoldDB" id="A0A0F9T182"/>
<evidence type="ECO:0000313" key="1">
    <source>
        <dbReference type="EMBL" id="KKN75015.1"/>
    </source>
</evidence>
<gene>
    <name evidence="1" type="ORF">LCGC14_0385170</name>
</gene>
<protein>
    <submittedName>
        <fullName evidence="1">Uncharacterized protein</fullName>
    </submittedName>
</protein>
<comment type="caution">
    <text evidence="1">The sequence shown here is derived from an EMBL/GenBank/DDBJ whole genome shotgun (WGS) entry which is preliminary data.</text>
</comment>
<dbReference type="EMBL" id="LAZR01000317">
    <property type="protein sequence ID" value="KKN75015.1"/>
    <property type="molecule type" value="Genomic_DNA"/>
</dbReference>